<dbReference type="EMBL" id="JBIAUT010000001">
    <property type="protein sequence ID" value="MFF4214971.1"/>
    <property type="molecule type" value="Genomic_DNA"/>
</dbReference>
<dbReference type="PANTHER" id="PTHR36930">
    <property type="entry name" value="METAL-SULFUR CLUSTER BIOSYNTHESIS PROTEINS YUAD-RELATED"/>
    <property type="match status" value="1"/>
</dbReference>
<dbReference type="Proteomes" id="UP001602123">
    <property type="component" value="Unassembled WGS sequence"/>
</dbReference>
<sequence>MTTGTAARAAVREIWRYPVKSMAGERLDDCELGADGVLGDRCWAVRDEKRGCVTDARSLPALLDIAARYVEPPVPGRTAPHVELRLPGVPPVTSDLPGVHDELSAHLGAEVTLWPRVPADRREHYARVYPEDVTGYLTGLFGVAGLEDLPDLSGLPSEVAEFQTIPGSYFDAYPVHVVTTGMLDALAAALGRPVDVRRLRPNLVVEGPDQADDDWTGRELRVGGAVLRVEASCPRCVMISRPQQGLDVDRELLRTVHRSFGHNLGYYASLVTPGRVSSEGRADAAEG</sequence>
<dbReference type="Pfam" id="PF03476">
    <property type="entry name" value="MOSC_N"/>
    <property type="match status" value="1"/>
</dbReference>
<dbReference type="InterPro" id="IPR011037">
    <property type="entry name" value="Pyrv_Knase-like_insert_dom_sf"/>
</dbReference>
<comment type="caution">
    <text evidence="2">The sequence shown here is derived from an EMBL/GenBank/DDBJ whole genome shotgun (WGS) entry which is preliminary data.</text>
</comment>
<dbReference type="RefSeq" id="WP_302866698.1">
    <property type="nucleotide sequence ID" value="NZ_JBIAUT010000001.1"/>
</dbReference>
<dbReference type="InterPro" id="IPR005302">
    <property type="entry name" value="MoCF_Sase_C"/>
</dbReference>
<dbReference type="Pfam" id="PF03473">
    <property type="entry name" value="MOSC"/>
    <property type="match status" value="1"/>
</dbReference>
<gene>
    <name evidence="2" type="ORF">ACFYZM_01640</name>
</gene>
<dbReference type="SUPFAM" id="SSF50800">
    <property type="entry name" value="PK beta-barrel domain-like"/>
    <property type="match status" value="1"/>
</dbReference>
<dbReference type="PANTHER" id="PTHR36930:SF1">
    <property type="entry name" value="MOSC DOMAIN-CONTAINING PROTEIN"/>
    <property type="match status" value="1"/>
</dbReference>
<dbReference type="InterPro" id="IPR005303">
    <property type="entry name" value="MOCOS_middle"/>
</dbReference>
<evidence type="ECO:0000259" key="1">
    <source>
        <dbReference type="PROSITE" id="PS51340"/>
    </source>
</evidence>
<dbReference type="Gene3D" id="2.40.33.20">
    <property type="entry name" value="PK beta-barrel domain-like"/>
    <property type="match status" value="1"/>
</dbReference>
<keyword evidence="3" id="KW-1185">Reference proteome</keyword>
<accession>A0ABW6TQT6</accession>
<evidence type="ECO:0000313" key="2">
    <source>
        <dbReference type="EMBL" id="MFF4214971.1"/>
    </source>
</evidence>
<reference evidence="2 3" key="1">
    <citation type="submission" date="2024-10" db="EMBL/GenBank/DDBJ databases">
        <title>The Natural Products Discovery Center: Release of the First 8490 Sequenced Strains for Exploring Actinobacteria Biosynthetic Diversity.</title>
        <authorList>
            <person name="Kalkreuter E."/>
            <person name="Kautsar S.A."/>
            <person name="Yang D."/>
            <person name="Bader C.D."/>
            <person name="Teijaro C.N."/>
            <person name="Fluegel L."/>
            <person name="Davis C.M."/>
            <person name="Simpson J.R."/>
            <person name="Lauterbach L."/>
            <person name="Steele A.D."/>
            <person name="Gui C."/>
            <person name="Meng S."/>
            <person name="Li G."/>
            <person name="Viehrig K."/>
            <person name="Ye F."/>
            <person name="Su P."/>
            <person name="Kiefer A.F."/>
            <person name="Nichols A."/>
            <person name="Cepeda A.J."/>
            <person name="Yan W."/>
            <person name="Fan B."/>
            <person name="Jiang Y."/>
            <person name="Adhikari A."/>
            <person name="Zheng C.-J."/>
            <person name="Schuster L."/>
            <person name="Cowan T.M."/>
            <person name="Smanski M.J."/>
            <person name="Chevrette M.G."/>
            <person name="De Carvalho L.P.S."/>
            <person name="Shen B."/>
        </authorList>
    </citation>
    <scope>NUCLEOTIDE SEQUENCE [LARGE SCALE GENOMIC DNA]</scope>
    <source>
        <strain evidence="2 3">NPDC001650</strain>
    </source>
</reference>
<feature type="domain" description="MOSC" evidence="1">
    <location>
        <begin position="126"/>
        <end position="287"/>
    </location>
</feature>
<dbReference type="InterPro" id="IPR052716">
    <property type="entry name" value="MOSC_domain"/>
</dbReference>
<dbReference type="PROSITE" id="PS51340">
    <property type="entry name" value="MOSC"/>
    <property type="match status" value="1"/>
</dbReference>
<evidence type="ECO:0000313" key="3">
    <source>
        <dbReference type="Proteomes" id="UP001602123"/>
    </source>
</evidence>
<protein>
    <submittedName>
        <fullName evidence="2">MOSC domain-containing protein</fullName>
    </submittedName>
</protein>
<organism evidence="2 3">
    <name type="scientific">Streptomyces nondiastaticus</name>
    <dbReference type="NCBI Taxonomy" id="3154512"/>
    <lineage>
        <taxon>Bacteria</taxon>
        <taxon>Bacillati</taxon>
        <taxon>Actinomycetota</taxon>
        <taxon>Actinomycetes</taxon>
        <taxon>Kitasatosporales</taxon>
        <taxon>Streptomycetaceae</taxon>
        <taxon>Streptomyces</taxon>
    </lineage>
</organism>
<proteinExistence type="predicted"/>
<name>A0ABW6TQT6_9ACTN</name>